<evidence type="ECO:0008006" key="6">
    <source>
        <dbReference type="Google" id="ProtNLM"/>
    </source>
</evidence>
<proteinExistence type="inferred from homology"/>
<keyword evidence="5" id="KW-1185">Reference proteome</keyword>
<dbReference type="InterPro" id="IPR001509">
    <property type="entry name" value="Epimerase_deHydtase"/>
</dbReference>
<gene>
    <name evidence="4" type="ORF">DFR56_102360</name>
</gene>
<evidence type="ECO:0000259" key="2">
    <source>
        <dbReference type="Pfam" id="PF01370"/>
    </source>
</evidence>
<dbReference type="OrthoDB" id="9801773at2"/>
<dbReference type="Gene3D" id="3.40.50.720">
    <property type="entry name" value="NAD(P)-binding Rossmann-like Domain"/>
    <property type="match status" value="1"/>
</dbReference>
<evidence type="ECO:0000313" key="5">
    <source>
        <dbReference type="Proteomes" id="UP000247978"/>
    </source>
</evidence>
<reference evidence="4 5" key="1">
    <citation type="submission" date="2018-05" db="EMBL/GenBank/DDBJ databases">
        <title>Genomic Encyclopedia of Type Strains, Phase IV (KMG-IV): sequencing the most valuable type-strain genomes for metagenomic binning, comparative biology and taxonomic classification.</title>
        <authorList>
            <person name="Goeker M."/>
        </authorList>
    </citation>
    <scope>NUCLEOTIDE SEQUENCE [LARGE SCALE GENOMIC DNA]</scope>
    <source>
        <strain evidence="4 5">DSM 28556</strain>
    </source>
</reference>
<evidence type="ECO:0000256" key="1">
    <source>
        <dbReference type="ARBA" id="ARBA00009353"/>
    </source>
</evidence>
<dbReference type="Proteomes" id="UP000247978">
    <property type="component" value="Unassembled WGS sequence"/>
</dbReference>
<dbReference type="AlphaFoldDB" id="A0A2V3W624"/>
<dbReference type="CDD" id="cd05242">
    <property type="entry name" value="SDR_a8"/>
    <property type="match status" value="1"/>
</dbReference>
<dbReference type="EMBL" id="QJJQ01000002">
    <property type="protein sequence ID" value="PXW89582.1"/>
    <property type="molecule type" value="Genomic_DNA"/>
</dbReference>
<dbReference type="Pfam" id="PF01370">
    <property type="entry name" value="Epimerase"/>
    <property type="match status" value="1"/>
</dbReference>
<feature type="domain" description="NAD-dependent epimerase/dehydratase" evidence="2">
    <location>
        <begin position="3"/>
        <end position="213"/>
    </location>
</feature>
<dbReference type="NCBIfam" id="TIGR01777">
    <property type="entry name" value="yfcH"/>
    <property type="match status" value="1"/>
</dbReference>
<dbReference type="InterPro" id="IPR013549">
    <property type="entry name" value="DUF1731"/>
</dbReference>
<accession>A0A2V3W624</accession>
<dbReference type="PANTHER" id="PTHR11092:SF0">
    <property type="entry name" value="EPIMERASE FAMILY PROTEIN SDR39U1"/>
    <property type="match status" value="1"/>
</dbReference>
<name>A0A2V3W624_9BACI</name>
<feature type="domain" description="DUF1731" evidence="3">
    <location>
        <begin position="248"/>
        <end position="294"/>
    </location>
</feature>
<dbReference type="InterPro" id="IPR010099">
    <property type="entry name" value="SDR39U1"/>
</dbReference>
<dbReference type="PANTHER" id="PTHR11092">
    <property type="entry name" value="SUGAR NUCLEOTIDE EPIMERASE RELATED"/>
    <property type="match status" value="1"/>
</dbReference>
<comment type="similarity">
    <text evidence="1">Belongs to the NAD(P)-dependent epimerase/dehydratase family. SDR39U1 subfamily.</text>
</comment>
<dbReference type="RefSeq" id="WP_110394289.1">
    <property type="nucleotide sequence ID" value="NZ_JADIJL010000001.1"/>
</dbReference>
<dbReference type="InterPro" id="IPR036291">
    <property type="entry name" value="NAD(P)-bd_dom_sf"/>
</dbReference>
<evidence type="ECO:0000259" key="3">
    <source>
        <dbReference type="Pfam" id="PF08338"/>
    </source>
</evidence>
<evidence type="ECO:0000313" key="4">
    <source>
        <dbReference type="EMBL" id="PXW89582.1"/>
    </source>
</evidence>
<organism evidence="4 5">
    <name type="scientific">Pseudogracilibacillus auburnensis</name>
    <dbReference type="NCBI Taxonomy" id="1494959"/>
    <lineage>
        <taxon>Bacteria</taxon>
        <taxon>Bacillati</taxon>
        <taxon>Bacillota</taxon>
        <taxon>Bacilli</taxon>
        <taxon>Bacillales</taxon>
        <taxon>Bacillaceae</taxon>
        <taxon>Pseudogracilibacillus</taxon>
    </lineage>
</organism>
<comment type="caution">
    <text evidence="4">The sequence shown here is derived from an EMBL/GenBank/DDBJ whole genome shotgun (WGS) entry which is preliminary data.</text>
</comment>
<sequence length="296" mass="33497">MNILLTGGTGFIGSRFVKRLVAEGHHVYVLTRFPKQHQDTEYVSYISYNYSMNRLPFIHAVVNLAGESLFGYWSEKKKADVVSSRIQTTEKLIAIMMHMETKPEVFISGSAIGYYGVSNDKIFTEATKEASDDFLATVTSQWENVAHTAEDFGIRTVYARFGVVLDENEGALPQMARPIKLFAGGKIGSGEQWISWIHIDDCVEMLLFALQEKAIKGPLNVTAPYPRRNADFTKVLGQTLHRPTFLSAPTAMLKIMLGEMHQLITEGQYVYPKKAEENHFTFTYPHLEEALQQIYQ</sequence>
<protein>
    <recommendedName>
        <fullName evidence="6">TIGR01777 family protein</fullName>
    </recommendedName>
</protein>
<dbReference type="SUPFAM" id="SSF51735">
    <property type="entry name" value="NAD(P)-binding Rossmann-fold domains"/>
    <property type="match status" value="1"/>
</dbReference>
<dbReference type="Pfam" id="PF08338">
    <property type="entry name" value="DUF1731"/>
    <property type="match status" value="1"/>
</dbReference>